<dbReference type="OrthoDB" id="4842898at2759"/>
<name>A0A9P6I856_9PEZI</name>
<accession>A0A9P6I856</accession>
<protein>
    <submittedName>
        <fullName evidence="1">Uncharacterized protein</fullName>
    </submittedName>
</protein>
<reference evidence="1" key="2">
    <citation type="submission" date="2020-11" db="EMBL/GenBank/DDBJ databases">
        <title>Whole genome sequencing of Colletotrichum sp.</title>
        <authorList>
            <person name="Li H."/>
        </authorList>
    </citation>
    <scope>NUCLEOTIDE SEQUENCE</scope>
    <source>
        <strain evidence="1">CkLH20</strain>
    </source>
</reference>
<dbReference type="GeneID" id="62162459"/>
<evidence type="ECO:0000313" key="2">
    <source>
        <dbReference type="Proteomes" id="UP000781932"/>
    </source>
</evidence>
<gene>
    <name evidence="1" type="ORF">CkaCkLH20_06668</name>
</gene>
<evidence type="ECO:0000313" key="1">
    <source>
        <dbReference type="EMBL" id="KAF9875736.1"/>
    </source>
</evidence>
<keyword evidence="2" id="KW-1185">Reference proteome</keyword>
<sequence length="327" mass="38405">MTRPDDINWKEAFWFFYWELLANDEDHDHANDGFILTIFQMERLPINATKPPRSWDHLLWHLMRAMVYQRGLGSGAEEVGKYDWLKHPPTSTQRPFVDWVDFLDFRWDASQFNIEDDSFWVLGYLEECAYEQSQGQTAPSTTMEKAWSRNPYLLEFQKAHGLATPWAVPMPRQLNHPSYMTLSKWPFQVIFDKQHGVAYLKSLRNGNLTWQALNEARYFYTGMLLWIHEMKVNGYVRSIRSFMQLRYEDLPSGSSGGEQVALCKRLWEAIRKVGHQRIFQQPLRLAVPQKRIVLPLPAKRTAPAVLAQELSKRFKKCVKSEGESDED</sequence>
<dbReference type="AlphaFoldDB" id="A0A9P6I856"/>
<reference evidence="1" key="1">
    <citation type="submission" date="2020-03" db="EMBL/GenBank/DDBJ databases">
        <authorList>
            <person name="He L."/>
        </authorList>
    </citation>
    <scope>NUCLEOTIDE SEQUENCE</scope>
    <source>
        <strain evidence="1">CkLH20</strain>
    </source>
</reference>
<dbReference type="RefSeq" id="XP_038745197.1">
    <property type="nucleotide sequence ID" value="XM_038889385.1"/>
</dbReference>
<proteinExistence type="predicted"/>
<organism evidence="1 2">
    <name type="scientific">Colletotrichum karsti</name>
    <dbReference type="NCBI Taxonomy" id="1095194"/>
    <lineage>
        <taxon>Eukaryota</taxon>
        <taxon>Fungi</taxon>
        <taxon>Dikarya</taxon>
        <taxon>Ascomycota</taxon>
        <taxon>Pezizomycotina</taxon>
        <taxon>Sordariomycetes</taxon>
        <taxon>Hypocreomycetidae</taxon>
        <taxon>Glomerellales</taxon>
        <taxon>Glomerellaceae</taxon>
        <taxon>Colletotrichum</taxon>
        <taxon>Colletotrichum boninense species complex</taxon>
    </lineage>
</organism>
<dbReference type="Proteomes" id="UP000781932">
    <property type="component" value="Unassembled WGS sequence"/>
</dbReference>
<comment type="caution">
    <text evidence="1">The sequence shown here is derived from an EMBL/GenBank/DDBJ whole genome shotgun (WGS) entry which is preliminary data.</text>
</comment>
<dbReference type="EMBL" id="JAATWM020000020">
    <property type="protein sequence ID" value="KAF9875736.1"/>
    <property type="molecule type" value="Genomic_DNA"/>
</dbReference>